<dbReference type="PANTHER" id="PTHR31302">
    <property type="entry name" value="TRANSMEMBRANE PROTEIN WITH METALLOPHOSPHOESTERASE DOMAIN-RELATED"/>
    <property type="match status" value="1"/>
</dbReference>
<keyword evidence="3" id="KW-1185">Reference proteome</keyword>
<dbReference type="InterPro" id="IPR051158">
    <property type="entry name" value="Metallophosphoesterase_sf"/>
</dbReference>
<dbReference type="GO" id="GO:0016020">
    <property type="term" value="C:membrane"/>
    <property type="evidence" value="ECO:0007669"/>
    <property type="project" value="GOC"/>
</dbReference>
<evidence type="ECO:0000313" key="3">
    <source>
        <dbReference type="Proteomes" id="UP000193006"/>
    </source>
</evidence>
<dbReference type="KEGG" id="bkw:BkAM31D_10805"/>
<reference evidence="2 3" key="1">
    <citation type="submission" date="2017-04" db="EMBL/GenBank/DDBJ databases">
        <title>Bacillus krulwichiae AM31D Genome sequencing and assembly.</title>
        <authorList>
            <person name="Krulwich T.A."/>
            <person name="Anastor L."/>
            <person name="Ehrlich R."/>
            <person name="Ehrlich G.D."/>
            <person name="Janto B."/>
        </authorList>
    </citation>
    <scope>NUCLEOTIDE SEQUENCE [LARGE SCALE GENOMIC DNA]</scope>
    <source>
        <strain evidence="2 3">AM31D</strain>
    </source>
</reference>
<feature type="domain" description="Calcineurin-like phosphoesterase" evidence="1">
    <location>
        <begin position="44"/>
        <end position="195"/>
    </location>
</feature>
<dbReference type="SUPFAM" id="SSF56300">
    <property type="entry name" value="Metallo-dependent phosphatases"/>
    <property type="match status" value="1"/>
</dbReference>
<name>A0A1X9MCA7_9BACI</name>
<keyword evidence="2" id="KW-0378">Hydrolase</keyword>
<protein>
    <submittedName>
        <fullName evidence="2">Putative metallophosphoesterase</fullName>
        <ecNumber evidence="2">3.1.-.-</ecNumber>
    </submittedName>
</protein>
<dbReference type="Gene3D" id="3.60.21.10">
    <property type="match status" value="1"/>
</dbReference>
<dbReference type="EC" id="3.1.-.-" evidence="2"/>
<dbReference type="AlphaFoldDB" id="A0A1X9MCA7"/>
<evidence type="ECO:0000259" key="1">
    <source>
        <dbReference type="Pfam" id="PF00149"/>
    </source>
</evidence>
<evidence type="ECO:0000313" key="2">
    <source>
        <dbReference type="EMBL" id="ARK30274.1"/>
    </source>
</evidence>
<dbReference type="STRING" id="199441.BkAM31D_10805"/>
<proteinExistence type="predicted"/>
<dbReference type="InterPro" id="IPR004843">
    <property type="entry name" value="Calcineurin-like_PHP"/>
</dbReference>
<accession>A0A1X9MCA7</accession>
<dbReference type="GO" id="GO:0008758">
    <property type="term" value="F:UDP-2,3-diacylglucosamine hydrolase activity"/>
    <property type="evidence" value="ECO:0007669"/>
    <property type="project" value="TreeGrafter"/>
</dbReference>
<dbReference type="PANTHER" id="PTHR31302:SF32">
    <property type="entry name" value="PHOSPHOESTERASE"/>
    <property type="match status" value="1"/>
</dbReference>
<sequence length="249" mass="28494">MTFFIGGMFVFLLLLHMFIEAKRNRIDYLALKYETLPEEFHGYRLFFISDVHKRIISKKIYQELINQVDIIIIGGDLCEKNVPLERIEENVKQLSAIAPCYFVWGNNDHEVGKENVKNILMKYHVKDLENKECVIKKQQDQITLLGLDDTGFEKLPELILPLSQSFSVLICHYPDVTELLPSNHPFSLILTGHTHGGQIRFFGFGIARRGGLFNEGNYNLLISNGYGTTALPFRLGAPAQTHIITLLKK</sequence>
<gene>
    <name evidence="2" type="ORF">BkAM31D_10805</name>
</gene>
<dbReference type="RefSeq" id="WP_066151561.1">
    <property type="nucleotide sequence ID" value="NZ_CP020814.1"/>
</dbReference>
<dbReference type="GO" id="GO:0009245">
    <property type="term" value="P:lipid A biosynthetic process"/>
    <property type="evidence" value="ECO:0007669"/>
    <property type="project" value="TreeGrafter"/>
</dbReference>
<dbReference type="InterPro" id="IPR029052">
    <property type="entry name" value="Metallo-depent_PP-like"/>
</dbReference>
<dbReference type="Proteomes" id="UP000193006">
    <property type="component" value="Chromosome"/>
</dbReference>
<dbReference type="EMBL" id="CP020814">
    <property type="protein sequence ID" value="ARK30274.1"/>
    <property type="molecule type" value="Genomic_DNA"/>
</dbReference>
<organism evidence="2 3">
    <name type="scientific">Halalkalibacter krulwichiae</name>
    <dbReference type="NCBI Taxonomy" id="199441"/>
    <lineage>
        <taxon>Bacteria</taxon>
        <taxon>Bacillati</taxon>
        <taxon>Bacillota</taxon>
        <taxon>Bacilli</taxon>
        <taxon>Bacillales</taxon>
        <taxon>Bacillaceae</taxon>
        <taxon>Halalkalibacter</taxon>
    </lineage>
</organism>
<dbReference type="Pfam" id="PF00149">
    <property type="entry name" value="Metallophos"/>
    <property type="match status" value="1"/>
</dbReference>